<dbReference type="InterPro" id="IPR007701">
    <property type="entry name" value="Interferon-rel_develop_reg_N"/>
</dbReference>
<dbReference type="InParanoid" id="K3WFL1"/>
<dbReference type="PANTHER" id="PTHR12354:SF1">
    <property type="entry name" value="INTERFERON-RELATED DEVELOPMENTAL REGULATOR 1"/>
    <property type="match status" value="1"/>
</dbReference>
<name>K3WFL1_GLOUD</name>
<reference evidence="5" key="2">
    <citation type="submission" date="2010-04" db="EMBL/GenBank/DDBJ databases">
        <authorList>
            <person name="Buell R."/>
            <person name="Hamilton J."/>
            <person name="Hostetler J."/>
        </authorList>
    </citation>
    <scope>NUCLEOTIDE SEQUENCE [LARGE SCALE GENOMIC DNA]</scope>
    <source>
        <strain evidence="5">DAOM:BR144</strain>
    </source>
</reference>
<organism evidence="4 5">
    <name type="scientific">Globisporangium ultimum (strain ATCC 200006 / CBS 805.95 / DAOM BR144)</name>
    <name type="common">Pythium ultimum</name>
    <dbReference type="NCBI Taxonomy" id="431595"/>
    <lineage>
        <taxon>Eukaryota</taxon>
        <taxon>Sar</taxon>
        <taxon>Stramenopiles</taxon>
        <taxon>Oomycota</taxon>
        <taxon>Peronosporomycetes</taxon>
        <taxon>Pythiales</taxon>
        <taxon>Pythiaceae</taxon>
        <taxon>Globisporangium</taxon>
    </lineage>
</organism>
<dbReference type="STRING" id="431595.K3WFL1"/>
<keyword evidence="5" id="KW-1185">Reference proteome</keyword>
<dbReference type="Gene3D" id="1.25.10.10">
    <property type="entry name" value="Leucine-rich Repeat Variant"/>
    <property type="match status" value="1"/>
</dbReference>
<comment type="similarity">
    <text evidence="1">Belongs to the IFRD family.</text>
</comment>
<dbReference type="PANTHER" id="PTHR12354">
    <property type="entry name" value="INTERFERON-RELATED DEVELOPMENTAL REGULATOR"/>
    <property type="match status" value="1"/>
</dbReference>
<dbReference type="SUPFAM" id="SSF48371">
    <property type="entry name" value="ARM repeat"/>
    <property type="match status" value="1"/>
</dbReference>
<evidence type="ECO:0000313" key="5">
    <source>
        <dbReference type="Proteomes" id="UP000019132"/>
    </source>
</evidence>
<feature type="region of interest" description="Disordered" evidence="2">
    <location>
        <begin position="1"/>
        <end position="29"/>
    </location>
</feature>
<dbReference type="InterPro" id="IPR016024">
    <property type="entry name" value="ARM-type_fold"/>
</dbReference>
<feature type="compositionally biased region" description="Basic residues" evidence="2">
    <location>
        <begin position="1"/>
        <end position="15"/>
    </location>
</feature>
<dbReference type="EMBL" id="GL376638">
    <property type="status" value="NOT_ANNOTATED_CDS"/>
    <property type="molecule type" value="Genomic_DNA"/>
</dbReference>
<dbReference type="InterPro" id="IPR039777">
    <property type="entry name" value="IFRD"/>
</dbReference>
<reference evidence="5" key="1">
    <citation type="journal article" date="2010" name="Genome Biol.">
        <title>Genome sequence of the necrotrophic plant pathogen Pythium ultimum reveals original pathogenicity mechanisms and effector repertoire.</title>
        <authorList>
            <person name="Levesque C.A."/>
            <person name="Brouwer H."/>
            <person name="Cano L."/>
            <person name="Hamilton J.P."/>
            <person name="Holt C."/>
            <person name="Huitema E."/>
            <person name="Raffaele S."/>
            <person name="Robideau G.P."/>
            <person name="Thines M."/>
            <person name="Win J."/>
            <person name="Zerillo M.M."/>
            <person name="Beakes G.W."/>
            <person name="Boore J.L."/>
            <person name="Busam D."/>
            <person name="Dumas B."/>
            <person name="Ferriera S."/>
            <person name="Fuerstenberg S.I."/>
            <person name="Gachon C.M."/>
            <person name="Gaulin E."/>
            <person name="Govers F."/>
            <person name="Grenville-Briggs L."/>
            <person name="Horner N."/>
            <person name="Hostetler J."/>
            <person name="Jiang R.H."/>
            <person name="Johnson J."/>
            <person name="Krajaejun T."/>
            <person name="Lin H."/>
            <person name="Meijer H.J."/>
            <person name="Moore B."/>
            <person name="Morris P."/>
            <person name="Phuntmart V."/>
            <person name="Puiu D."/>
            <person name="Shetty J."/>
            <person name="Stajich J.E."/>
            <person name="Tripathy S."/>
            <person name="Wawra S."/>
            <person name="van West P."/>
            <person name="Whitty B.R."/>
            <person name="Coutinho P.M."/>
            <person name="Henrissat B."/>
            <person name="Martin F."/>
            <person name="Thomas P.D."/>
            <person name="Tyler B.M."/>
            <person name="De Vries R.P."/>
            <person name="Kamoun S."/>
            <person name="Yandell M."/>
            <person name="Tisserat N."/>
            <person name="Buell C.R."/>
        </authorList>
    </citation>
    <scope>NUCLEOTIDE SEQUENCE</scope>
    <source>
        <strain evidence="5">DAOM:BR144</strain>
    </source>
</reference>
<dbReference type="OMA" id="EMHLHKF"/>
<feature type="domain" description="Interferon-related developmental regulator N-terminal" evidence="3">
    <location>
        <begin position="105"/>
        <end position="393"/>
    </location>
</feature>
<reference evidence="4" key="3">
    <citation type="submission" date="2015-02" db="UniProtKB">
        <authorList>
            <consortium name="EnsemblProtists"/>
        </authorList>
    </citation>
    <scope>IDENTIFICATION</scope>
    <source>
        <strain evidence="4">DAOM BR144</strain>
    </source>
</reference>
<dbReference type="EnsemblProtists" id="PYU1_T003752">
    <property type="protein sequence ID" value="PYU1_T003752"/>
    <property type="gene ID" value="PYU1_G003742"/>
</dbReference>
<feature type="region of interest" description="Disordered" evidence="2">
    <location>
        <begin position="72"/>
        <end position="95"/>
    </location>
</feature>
<dbReference type="VEuPathDB" id="FungiDB:PYU1_G003742"/>
<protein>
    <recommendedName>
        <fullName evidence="3">Interferon-related developmental regulator N-terminal domain-containing protein</fullName>
    </recommendedName>
</protein>
<dbReference type="eggNOG" id="KOG2842">
    <property type="taxonomic scope" value="Eukaryota"/>
</dbReference>
<evidence type="ECO:0000256" key="1">
    <source>
        <dbReference type="ARBA" id="ARBA00008828"/>
    </source>
</evidence>
<dbReference type="Pfam" id="PF05004">
    <property type="entry name" value="IFRD"/>
    <property type="match status" value="1"/>
</dbReference>
<dbReference type="HOGENOM" id="CLU_574254_0_0_1"/>
<dbReference type="AlphaFoldDB" id="K3WFL1"/>
<dbReference type="Proteomes" id="UP000019132">
    <property type="component" value="Unassembled WGS sequence"/>
</dbReference>
<evidence type="ECO:0000313" key="4">
    <source>
        <dbReference type="EnsemblProtists" id="PYU1_T003752"/>
    </source>
</evidence>
<evidence type="ECO:0000256" key="2">
    <source>
        <dbReference type="SAM" id="MobiDB-lite"/>
    </source>
</evidence>
<accession>K3WFL1</accession>
<dbReference type="InterPro" id="IPR011989">
    <property type="entry name" value="ARM-like"/>
</dbReference>
<proteinExistence type="inferred from homology"/>
<sequence>MARGGHGKAASRSKHLANPQLRRRLSEEGKRLLRQALAHEDDQSSVDYSIITNRDESSASSDLESVLEWEQNGNGARGNLNGDGGAPASQQKKRANKWKAQRYGSAHYERDEELETTIDELMEKRDTTKIQALQKILRLLCGSVMTDSVQSSKVTLTSNILACLKKRMKDSGTLALRSLGVLAATLGSDEQEFFDDVRAPLQRIITDEGEPALRVEAVYALSIACFVCCREDQQKWELIDVLGHLLTASKDADEEGDEYPESLIIAVLECWAFLISAFRSRAIVPKIYDDNSIIYDHVAAIAGFVREGMNPSVRSVACEVLALLVQFKYEVSSQGDGDDDDTWCYEDEDPESSLIGGLDTKIERYMKETGKSIGKKNRKVQRSSLKEVLETLQTGEGPHEELQIEDETLSISTWRCFFQVHVFRHALQSGFQVHMVENDVLRDVFDVSESKTAVKVSMVSTSKRRANHKSKAVSKRNEVSRKDMAQNAFLFED</sequence>
<evidence type="ECO:0000259" key="3">
    <source>
        <dbReference type="Pfam" id="PF05004"/>
    </source>
</evidence>